<proteinExistence type="predicted"/>
<organism evidence="1 2">
    <name type="scientific">Burkholderia ubonensis</name>
    <dbReference type="NCBI Taxonomy" id="101571"/>
    <lineage>
        <taxon>Bacteria</taxon>
        <taxon>Pseudomonadati</taxon>
        <taxon>Pseudomonadota</taxon>
        <taxon>Betaproteobacteria</taxon>
        <taxon>Burkholderiales</taxon>
        <taxon>Burkholderiaceae</taxon>
        <taxon>Burkholderia</taxon>
        <taxon>Burkholderia cepacia complex</taxon>
    </lineage>
</organism>
<gene>
    <name evidence="1" type="ORF">DF015_00370</name>
</gene>
<accession>A0AB74DFR0</accession>
<evidence type="ECO:0000313" key="2">
    <source>
        <dbReference type="Proteomes" id="UP000273734"/>
    </source>
</evidence>
<dbReference type="EMBL" id="QTNY01000001">
    <property type="protein sequence ID" value="RQP83984.1"/>
    <property type="molecule type" value="Genomic_DNA"/>
</dbReference>
<protein>
    <submittedName>
        <fullName evidence="1">Uncharacterized protein</fullName>
    </submittedName>
</protein>
<dbReference type="Proteomes" id="UP000273734">
    <property type="component" value="Unassembled WGS sequence"/>
</dbReference>
<name>A0AB74DFR0_9BURK</name>
<dbReference type="AlphaFoldDB" id="A0AB74DFR0"/>
<reference evidence="1 2" key="1">
    <citation type="submission" date="2018-08" db="EMBL/GenBank/DDBJ databases">
        <title>Comparative analysis of Burkholderia isolates from Puerto Rico.</title>
        <authorList>
            <person name="Hall C."/>
            <person name="Sahl J."/>
            <person name="Wagner D."/>
        </authorList>
    </citation>
    <scope>NUCLEOTIDE SEQUENCE [LARGE SCALE GENOMIC DNA]</scope>
    <source>
        <strain evidence="1 2">Bp8964</strain>
    </source>
</reference>
<dbReference type="RefSeq" id="WP_095411064.1">
    <property type="nucleotide sequence ID" value="NZ_NQMX01000015.1"/>
</dbReference>
<comment type="caution">
    <text evidence="1">The sequence shown here is derived from an EMBL/GenBank/DDBJ whole genome shotgun (WGS) entry which is preliminary data.</text>
</comment>
<sequence length="93" mass="10219">MSYEYYIYTEPSLGAFSAIACALRQSYGNLIVHTDNQSLHVPDRASGWELIGMSTEDDGFFLVTNLGRGRAAMLEAVGQALSAIEVSWRIEDA</sequence>
<evidence type="ECO:0000313" key="1">
    <source>
        <dbReference type="EMBL" id="RQP83984.1"/>
    </source>
</evidence>